<dbReference type="PANTHER" id="PTHR31776:SF26">
    <property type="entry name" value="SECRETED ARABINOSIDASE"/>
    <property type="match status" value="1"/>
</dbReference>
<reference evidence="9" key="1">
    <citation type="submission" date="2016-11" db="EMBL/GenBank/DDBJ databases">
        <authorList>
            <person name="Varghese N."/>
            <person name="Submissions S."/>
        </authorList>
    </citation>
    <scope>NUCLEOTIDE SEQUENCE [LARGE SCALE GENOMIC DNA]</scope>
    <source>
        <strain evidence="9">DSM 19978</strain>
    </source>
</reference>
<dbReference type="SUPFAM" id="SSF51445">
    <property type="entry name" value="(Trans)glycosidases"/>
    <property type="match status" value="1"/>
</dbReference>
<dbReference type="PANTHER" id="PTHR31776">
    <property type="entry name" value="ALPHA-L-ARABINOFURANOSIDASE 1"/>
    <property type="match status" value="1"/>
</dbReference>
<dbReference type="InterPro" id="IPR003305">
    <property type="entry name" value="CenC_carb-bd"/>
</dbReference>
<dbReference type="InterPro" id="IPR008979">
    <property type="entry name" value="Galactose-bd-like_sf"/>
</dbReference>
<evidence type="ECO:0000256" key="1">
    <source>
        <dbReference type="ARBA" id="ARBA00001462"/>
    </source>
</evidence>
<dbReference type="SUPFAM" id="SSF75005">
    <property type="entry name" value="Arabinanase/levansucrase/invertase"/>
    <property type="match status" value="1"/>
</dbReference>
<dbReference type="Gene3D" id="3.20.20.80">
    <property type="entry name" value="Glycosidases"/>
    <property type="match status" value="1"/>
</dbReference>
<feature type="domain" description="Alpha-L-arabinofuranosidase C-terminal" evidence="7">
    <location>
        <begin position="684"/>
        <end position="860"/>
    </location>
</feature>
<protein>
    <recommendedName>
        <fullName evidence="3">non-reducing end alpha-L-arabinofuranosidase</fullName>
        <ecNumber evidence="3">3.2.1.55</ecNumber>
    </recommendedName>
</protein>
<dbReference type="EC" id="3.2.1.55" evidence="3"/>
<dbReference type="InterPro" id="IPR010720">
    <property type="entry name" value="Alpha-L-AF_C"/>
</dbReference>
<evidence type="ECO:0000256" key="6">
    <source>
        <dbReference type="SAM" id="SignalP"/>
    </source>
</evidence>
<dbReference type="InterPro" id="IPR055235">
    <property type="entry name" value="ASD1_cat"/>
</dbReference>
<dbReference type="Pfam" id="PF22848">
    <property type="entry name" value="ASD1_dom"/>
    <property type="match status" value="1"/>
</dbReference>
<dbReference type="SUPFAM" id="SSF49785">
    <property type="entry name" value="Galactose-binding domain-like"/>
    <property type="match status" value="1"/>
</dbReference>
<dbReference type="GO" id="GO:0046556">
    <property type="term" value="F:alpha-L-arabinofuranosidase activity"/>
    <property type="evidence" value="ECO:0007669"/>
    <property type="project" value="UniProtKB-EC"/>
</dbReference>
<comment type="catalytic activity">
    <reaction evidence="1">
        <text>Hydrolysis of terminal non-reducing alpha-L-arabinofuranoside residues in alpha-L-arabinosides.</text>
        <dbReference type="EC" id="3.2.1.55"/>
    </reaction>
</comment>
<dbReference type="Proteomes" id="UP000184516">
    <property type="component" value="Unassembled WGS sequence"/>
</dbReference>
<evidence type="ECO:0000256" key="4">
    <source>
        <dbReference type="ARBA" id="ARBA00022729"/>
    </source>
</evidence>
<dbReference type="EMBL" id="FQWB01000001">
    <property type="protein sequence ID" value="SHF87153.1"/>
    <property type="molecule type" value="Genomic_DNA"/>
</dbReference>
<dbReference type="Pfam" id="PF02018">
    <property type="entry name" value="CBM_4_9"/>
    <property type="match status" value="1"/>
</dbReference>
<dbReference type="InterPro" id="IPR051563">
    <property type="entry name" value="Glycosyl_Hydrolase_51"/>
</dbReference>
<keyword evidence="4 6" id="KW-0732">Signal</keyword>
<dbReference type="SMART" id="SM00813">
    <property type="entry name" value="Alpha-L-AF_C"/>
    <property type="match status" value="1"/>
</dbReference>
<evidence type="ECO:0000256" key="3">
    <source>
        <dbReference type="ARBA" id="ARBA00012670"/>
    </source>
</evidence>
<dbReference type="FunFam" id="3.20.20.80:FF:000090">
    <property type="entry name" value="Alpha-L-arabinofuranosidase A"/>
    <property type="match status" value="1"/>
</dbReference>
<dbReference type="InterPro" id="IPR017853">
    <property type="entry name" value="GH"/>
</dbReference>
<keyword evidence="5" id="KW-0378">Hydrolase</keyword>
<dbReference type="Gene3D" id="2.60.120.260">
    <property type="entry name" value="Galactose-binding domain-like"/>
    <property type="match status" value="1"/>
</dbReference>
<dbReference type="AlphaFoldDB" id="A0A1M5F6I6"/>
<feature type="signal peptide" evidence="6">
    <location>
        <begin position="1"/>
        <end position="29"/>
    </location>
</feature>
<dbReference type="Pfam" id="PF06964">
    <property type="entry name" value="Alpha-L-AF_C"/>
    <property type="match status" value="1"/>
</dbReference>
<feature type="chain" id="PRO_5012477280" description="non-reducing end alpha-L-arabinofuranosidase" evidence="6">
    <location>
        <begin position="30"/>
        <end position="878"/>
    </location>
</feature>
<name>A0A1M5F6I6_9FLAO</name>
<accession>A0A1M5F6I6</accession>
<evidence type="ECO:0000256" key="5">
    <source>
        <dbReference type="ARBA" id="ARBA00022801"/>
    </source>
</evidence>
<dbReference type="InterPro" id="IPR055133">
    <property type="entry name" value="BT_3657-like_N"/>
</dbReference>
<evidence type="ECO:0000313" key="9">
    <source>
        <dbReference type="Proteomes" id="UP000184516"/>
    </source>
</evidence>
<comment type="similarity">
    <text evidence="2">Belongs to the glycosyl hydrolase 51 family.</text>
</comment>
<evidence type="ECO:0000313" key="8">
    <source>
        <dbReference type="EMBL" id="SHF87153.1"/>
    </source>
</evidence>
<proteinExistence type="inferred from homology"/>
<dbReference type="RefSeq" id="WP_073367861.1">
    <property type="nucleotide sequence ID" value="NZ_FQWB01000001.1"/>
</dbReference>
<organism evidence="8 9">
    <name type="scientific">Flavobacterium fluvii</name>
    <dbReference type="NCBI Taxonomy" id="468056"/>
    <lineage>
        <taxon>Bacteria</taxon>
        <taxon>Pseudomonadati</taxon>
        <taxon>Bacteroidota</taxon>
        <taxon>Flavobacteriia</taxon>
        <taxon>Flavobacteriales</taxon>
        <taxon>Flavobacteriaceae</taxon>
        <taxon>Flavobacterium</taxon>
    </lineage>
</organism>
<dbReference type="Pfam" id="PF22847">
    <property type="entry name" value="BT_3657-like_N"/>
    <property type="match status" value="1"/>
</dbReference>
<keyword evidence="9" id="KW-1185">Reference proteome</keyword>
<gene>
    <name evidence="8" type="ORF">SAMN05443549_101644</name>
</gene>
<sequence length="878" mass="98201">MKNSFQFQKQKKHFLGLLLVCLSAFSTFANNPDEAYIFSYSSGKSFGGLHFAWSIDKINWHPIGPEHHYMHSDYGRWGSEKRMVSPILFLGADGLWHCLWSLNEKDGTFAHASSKDLLYWGRQSYPLVMTDKNCLTPELTFNKEKGEYTISWLSKNETETTAWCTTTKDFKKFSETKKIPLTEYKNSRSTIVIDGKSQTGSINKVAWNLVDGLIKTQQLSAYKTQLWSETTKTDSERFADLKPVEAKFTLDATKSKKISNTLLGIFFEDLNYAADGGLYAELIQNRDFEYALTDKKGSDASWNSTKAWTLKGETATYAIDTINPIHSNNKHYAKLSIQKVGAALTNEGFDGIAIKAGEKYDFSVFARSNDAKSAKLLLRLVGKNGEIYAETTTQSVTANWKKYDATLTAKATIADASLEIIPQMTGTLDLDLISLFPQKTFKGHKNGLRADLAQTLADLKPKFMRFPGGCVAHGDGIGNIYNWKNTIGALEARKPMRNLWGYHQTVGLGYFEYFQFCEDAGAEPLPVIAAGVPCQNSSVGGAGQQGGVPMCDMDNYVQDILDLVEYANGDVTTKWGKKRAEAGHPKPFNLKYVGIGNEDLITDIFEERFAMIFKAMKEKHPEITVIGTVGPASEGTDYQEGWDIATKLGVPMVDEHYYQPPGWFIYNQDYYDQYDRSKPKVYLGEYAAHLPGKPNNLETALSEALYLTSVERNGDVVSMTSYAPLLAKDKHTQWNPDLIYFNNTEVRPSVGYEVQKLYGQNAGDEYIPCEISLSNTKENVKNRVAISMVRDSKSKDIIIKLVNLLPVTVNPSIDFKNLNLENGEVIKTVLKGDPSDKNARPEVSTSSFSGIKNAELPAYSFTVYRIKTVGSKNKIQQK</sequence>
<dbReference type="OrthoDB" id="9758333at2"/>
<evidence type="ECO:0000256" key="2">
    <source>
        <dbReference type="ARBA" id="ARBA00007186"/>
    </source>
</evidence>
<dbReference type="Gene3D" id="2.115.10.20">
    <property type="entry name" value="Glycosyl hydrolase domain, family 43"/>
    <property type="match status" value="1"/>
</dbReference>
<evidence type="ECO:0000259" key="7">
    <source>
        <dbReference type="SMART" id="SM00813"/>
    </source>
</evidence>
<dbReference type="GO" id="GO:0046373">
    <property type="term" value="P:L-arabinose metabolic process"/>
    <property type="evidence" value="ECO:0007669"/>
    <property type="project" value="InterPro"/>
</dbReference>
<dbReference type="InterPro" id="IPR023296">
    <property type="entry name" value="Glyco_hydro_beta-prop_sf"/>
</dbReference>
<dbReference type="STRING" id="468056.SAMN05443549_101644"/>